<evidence type="ECO:0000256" key="1">
    <source>
        <dbReference type="ARBA" id="ARBA00022691"/>
    </source>
</evidence>
<feature type="domain" description="Radical SAM core" evidence="5">
    <location>
        <begin position="15"/>
        <end position="103"/>
    </location>
</feature>
<organism evidence="6 7">
    <name type="scientific">Ruminiclostridium herbifermentans</name>
    <dbReference type="NCBI Taxonomy" id="2488810"/>
    <lineage>
        <taxon>Bacteria</taxon>
        <taxon>Bacillati</taxon>
        <taxon>Bacillota</taxon>
        <taxon>Clostridia</taxon>
        <taxon>Eubacteriales</taxon>
        <taxon>Oscillospiraceae</taxon>
        <taxon>Ruminiclostridium</taxon>
    </lineage>
</organism>
<evidence type="ECO:0000313" key="6">
    <source>
        <dbReference type="EMBL" id="QNU66223.1"/>
    </source>
</evidence>
<proteinExistence type="predicted"/>
<dbReference type="InterPro" id="IPR013785">
    <property type="entry name" value="Aldolase_TIM"/>
</dbReference>
<reference evidence="6 7" key="1">
    <citation type="submission" date="2020-09" db="EMBL/GenBank/DDBJ databases">
        <title>Characterization and genome sequencing of Ruminiclostridium sp. nov. MA18.</title>
        <authorList>
            <person name="Rettenmaier R."/>
            <person name="Kowollik M.-L."/>
            <person name="Liebl W."/>
            <person name="Zverlov V."/>
        </authorList>
    </citation>
    <scope>NUCLEOTIDE SEQUENCE [LARGE SCALE GENOMIC DNA]</scope>
    <source>
        <strain evidence="6 7">MA18</strain>
    </source>
</reference>
<dbReference type="AlphaFoldDB" id="A0A4U7JJU1"/>
<evidence type="ECO:0000256" key="4">
    <source>
        <dbReference type="ARBA" id="ARBA00023014"/>
    </source>
</evidence>
<dbReference type="SFLD" id="SFLDS00029">
    <property type="entry name" value="Radical_SAM"/>
    <property type="match status" value="1"/>
</dbReference>
<sequence>MYNLSYDMHCLEIDITYLCTLNCYNCDRMLSIAPGSKNENMRIEQIEKLVEQSVDYNYIWKRIRIMGGEPTIHPQFRNILKILINYKNNYNKNLRLEVATNGYGKLTNNEIVWIKNNFPQIHIENTNKKDNYQKDFTLVNMAPCDNYKGNRKCTLGNCLDKKLNCGLGLNYSGFYCCAVGGAIDRIFGYNIGIKSIANITVERIQQMHLLLCPKCGHCLPVKFSGTEIKNVLSPTWEKALKSYKERSTYLDFF</sequence>
<dbReference type="SUPFAM" id="SSF102114">
    <property type="entry name" value="Radical SAM enzymes"/>
    <property type="match status" value="1"/>
</dbReference>
<evidence type="ECO:0000313" key="7">
    <source>
        <dbReference type="Proteomes" id="UP000306409"/>
    </source>
</evidence>
<dbReference type="KEGG" id="rher:EHE19_015255"/>
<dbReference type="InterPro" id="IPR058240">
    <property type="entry name" value="rSAM_sf"/>
</dbReference>
<name>A0A4U7JJU1_9FIRM</name>
<dbReference type="EMBL" id="CP061336">
    <property type="protein sequence ID" value="QNU66223.1"/>
    <property type="molecule type" value="Genomic_DNA"/>
</dbReference>
<keyword evidence="7" id="KW-1185">Reference proteome</keyword>
<dbReference type="GO" id="GO:0003824">
    <property type="term" value="F:catalytic activity"/>
    <property type="evidence" value="ECO:0007669"/>
    <property type="project" value="InterPro"/>
</dbReference>
<keyword evidence="1" id="KW-0949">S-adenosyl-L-methionine</keyword>
<accession>A0A4U7JJU1</accession>
<dbReference type="RefSeq" id="WP_137696967.1">
    <property type="nucleotide sequence ID" value="NZ_CP061336.1"/>
</dbReference>
<keyword evidence="3" id="KW-0408">Iron</keyword>
<evidence type="ECO:0000256" key="3">
    <source>
        <dbReference type="ARBA" id="ARBA00023004"/>
    </source>
</evidence>
<evidence type="ECO:0000256" key="2">
    <source>
        <dbReference type="ARBA" id="ARBA00022723"/>
    </source>
</evidence>
<dbReference type="OrthoDB" id="9792276at2"/>
<keyword evidence="2" id="KW-0479">Metal-binding</keyword>
<dbReference type="Pfam" id="PF04055">
    <property type="entry name" value="Radical_SAM"/>
    <property type="match status" value="1"/>
</dbReference>
<dbReference type="GO" id="GO:0046872">
    <property type="term" value="F:metal ion binding"/>
    <property type="evidence" value="ECO:0007669"/>
    <property type="project" value="UniProtKB-KW"/>
</dbReference>
<dbReference type="Gene3D" id="3.20.20.70">
    <property type="entry name" value="Aldolase class I"/>
    <property type="match status" value="1"/>
</dbReference>
<evidence type="ECO:0000259" key="5">
    <source>
        <dbReference type="Pfam" id="PF04055"/>
    </source>
</evidence>
<keyword evidence="4" id="KW-0411">Iron-sulfur</keyword>
<dbReference type="Proteomes" id="UP000306409">
    <property type="component" value="Chromosome"/>
</dbReference>
<protein>
    <submittedName>
        <fullName evidence="6">Radical SAM protein</fullName>
    </submittedName>
</protein>
<gene>
    <name evidence="6" type="ORF">EHE19_015255</name>
</gene>
<dbReference type="GO" id="GO:0051536">
    <property type="term" value="F:iron-sulfur cluster binding"/>
    <property type="evidence" value="ECO:0007669"/>
    <property type="project" value="UniProtKB-KW"/>
</dbReference>
<dbReference type="InterPro" id="IPR007197">
    <property type="entry name" value="rSAM"/>
</dbReference>